<feature type="domain" description="Glycosyl hydrolase family 67 C-terminal" evidence="14">
    <location>
        <begin position="468"/>
        <end position="690"/>
    </location>
</feature>
<feature type="chain" id="PRO_5025431915" description="Alpha-glucuronidase" evidence="12">
    <location>
        <begin position="16"/>
        <end position="840"/>
    </location>
</feature>
<feature type="active site" description="Proton donor" evidence="10">
    <location>
        <position position="300"/>
    </location>
</feature>
<dbReference type="InterPro" id="IPR011395">
    <property type="entry name" value="Glyco_hydro_67_aGlcAse"/>
</dbReference>
<sequence length="840" mass="93582">MFHLLLFLLASLVDAENGLQAWLRYSPPPEEAYHPALPSSIFVLNATDGGPIQTAGKELQYGLSQIFGHHAKICDDGSIQSAVTVATLEQYNAAHPDTPVASNLIEDGFWLSIKNGEVKILGENERGALYGTFEYLSMLAQGNFSNVEYATNPAAPIRWTNEWDNMDASGTHGIIERGFAGNSIFFENGKIKANLTRAAEYARLLASIRINAVVVNNVNANFTTLQPENIDGLGRIADVFRPYGVQLGLSLYFASPVNLSDIGTYDPLDEEVIGWWTNKTNEIYHRIPDMAGYLVKANSEGQPGPLHYNRTLAEGANLFARALKPHGGVLMFRAFVYDQLSETDWKADRANAAVDYFRPLDGHFEDNVVVQVKYGPIDFQVAEPVSPLFANLRDTNMAIELQVTQEYLGQQMHLVYLPPLWKTLTDFDLRIDNGTTLLRDVMTGYHHKRPLGGSAAVVNVGTNTTWLGSHLAMSNLYAYGRLAWDWTLDSEEVLNDWTRLTFNHNQKVIDTIAEMSMQSWPAYENYTGNLGIQTLTDILYTHFGPNPQSQDGNGWGQWTRADNEGVGMDRTVSNGTGYAGQYPTQVAQIYENISTTPDDLLLWFHHVPYTHILHSGRSVAQHFYDSHYAGAETAHNFVSLWKSLRGLIDHERYNDVLYRQEFQAGHSIVWRDAINNWMYNLSSIEDTSNRVENHPWRIEAETMELDGYEVYDVSPFEVASGTKAIVTSSNVTTGTASISVPFESGIYDLVVQYFDLTAGNSTFTVKLGNRKVGRWTSDDVDTGKAGHTPSIYLDGHSATRKRFANVTVQKGEVLKVVGRPGGIEPAPVDYIAFLPDDVVD</sequence>
<feature type="active site" description="Proton acceptor" evidence="10">
    <location>
        <position position="406"/>
    </location>
</feature>
<dbReference type="SUPFAM" id="SSF55545">
    <property type="entry name" value="beta-N-acetylhexosaminidase-like domain"/>
    <property type="match status" value="1"/>
</dbReference>
<comment type="catalytic activity">
    <reaction evidence="8 9 11">
        <text>an alpha-D-glucuronoside + H2O = D-glucuronate + an alcohol</text>
        <dbReference type="Rhea" id="RHEA:20005"/>
        <dbReference type="ChEBI" id="CHEBI:15377"/>
        <dbReference type="ChEBI" id="CHEBI:30879"/>
        <dbReference type="ChEBI" id="CHEBI:58720"/>
        <dbReference type="ChEBI" id="CHEBI:58899"/>
        <dbReference type="EC" id="3.2.1.139"/>
    </reaction>
</comment>
<dbReference type="Gene3D" id="3.90.1330.10">
    <property type="entry name" value="Alpha-glucuronidase, C-terminal domain"/>
    <property type="match status" value="1"/>
</dbReference>
<dbReference type="PANTHER" id="PTHR39207">
    <property type="entry name" value="ALPHA-GLUCURONIDASE A"/>
    <property type="match status" value="1"/>
</dbReference>
<keyword evidence="7 11" id="KW-0624">Polysaccharide degradation</keyword>
<dbReference type="PIRSF" id="PIRSF029900">
    <property type="entry name" value="Alpha-glucuronds"/>
    <property type="match status" value="1"/>
</dbReference>
<feature type="domain" description="Alpha glucuronidase N-terminal" evidence="13">
    <location>
        <begin position="21"/>
        <end position="135"/>
    </location>
</feature>
<dbReference type="InterPro" id="IPR017853">
    <property type="entry name" value="GH"/>
</dbReference>
<evidence type="ECO:0000256" key="5">
    <source>
        <dbReference type="ARBA" id="ARBA00023277"/>
    </source>
</evidence>
<dbReference type="InterPro" id="IPR037054">
    <property type="entry name" value="A-glucoronidase_C_sf"/>
</dbReference>
<feature type="signal peptide" evidence="12">
    <location>
        <begin position="1"/>
        <end position="15"/>
    </location>
</feature>
<evidence type="ECO:0000256" key="11">
    <source>
        <dbReference type="RuleBase" id="RU361198"/>
    </source>
</evidence>
<dbReference type="Gene3D" id="3.30.379.10">
    <property type="entry name" value="Chitobiase/beta-hexosaminidase domain 2-like"/>
    <property type="match status" value="1"/>
</dbReference>
<evidence type="ECO:0000256" key="8">
    <source>
        <dbReference type="ARBA" id="ARBA00048838"/>
    </source>
</evidence>
<evidence type="ECO:0000259" key="14">
    <source>
        <dbReference type="Pfam" id="PF07477"/>
    </source>
</evidence>
<keyword evidence="17" id="KW-1185">Reference proteome</keyword>
<keyword evidence="3 9" id="KW-0858">Xylan degradation</keyword>
<keyword evidence="12" id="KW-0732">Signal</keyword>
<dbReference type="Pfam" id="PF03648">
    <property type="entry name" value="Glyco_hydro_67N"/>
    <property type="match status" value="1"/>
</dbReference>
<dbReference type="Pfam" id="PF07488">
    <property type="entry name" value="Glyco_hydro_67M"/>
    <property type="match status" value="1"/>
</dbReference>
<protein>
    <recommendedName>
        <fullName evidence="2 9">Alpha-glucuronidase</fullName>
        <ecNumber evidence="2 9">3.2.1.139</ecNumber>
    </recommendedName>
</protein>
<comment type="subcellular location">
    <subcellularLocation>
        <location evidence="11">Secreted</location>
    </subcellularLocation>
</comment>
<evidence type="ECO:0000256" key="7">
    <source>
        <dbReference type="ARBA" id="ARBA00023326"/>
    </source>
</evidence>
<comment type="similarity">
    <text evidence="1 9 11">Belongs to the glycosyl hydrolase 67 family.</text>
</comment>
<dbReference type="InterPro" id="IPR029018">
    <property type="entry name" value="Hex-like_dom2"/>
</dbReference>
<organism evidence="16 17">
    <name type="scientific">Cercospora zeae-maydis SCOH1-5</name>
    <dbReference type="NCBI Taxonomy" id="717836"/>
    <lineage>
        <taxon>Eukaryota</taxon>
        <taxon>Fungi</taxon>
        <taxon>Dikarya</taxon>
        <taxon>Ascomycota</taxon>
        <taxon>Pezizomycotina</taxon>
        <taxon>Dothideomycetes</taxon>
        <taxon>Dothideomycetidae</taxon>
        <taxon>Mycosphaerellales</taxon>
        <taxon>Mycosphaerellaceae</taxon>
        <taxon>Cercospora</taxon>
    </lineage>
</organism>
<gene>
    <name evidence="11" type="primary">aguA</name>
    <name evidence="16" type="ORF">CERZMDRAFT_107062</name>
</gene>
<dbReference type="Pfam" id="PF07477">
    <property type="entry name" value="Glyco_hydro_67C"/>
    <property type="match status" value="1"/>
</dbReference>
<keyword evidence="6 9" id="KW-0326">Glycosidase</keyword>
<dbReference type="EMBL" id="ML992686">
    <property type="protein sequence ID" value="KAF2209460.1"/>
    <property type="molecule type" value="Genomic_DNA"/>
</dbReference>
<dbReference type="SUPFAM" id="SSF51445">
    <property type="entry name" value="(Trans)glycosidases"/>
    <property type="match status" value="1"/>
</dbReference>
<dbReference type="OrthoDB" id="6501611at2759"/>
<keyword evidence="4 9" id="KW-0378">Hydrolase</keyword>
<evidence type="ECO:0000256" key="9">
    <source>
        <dbReference type="PIRNR" id="PIRNR029900"/>
    </source>
</evidence>
<reference evidence="16" key="1">
    <citation type="journal article" date="2020" name="Stud. Mycol.">
        <title>101 Dothideomycetes genomes: a test case for predicting lifestyles and emergence of pathogens.</title>
        <authorList>
            <person name="Haridas S."/>
            <person name="Albert R."/>
            <person name="Binder M."/>
            <person name="Bloem J."/>
            <person name="Labutti K."/>
            <person name="Salamov A."/>
            <person name="Andreopoulos B."/>
            <person name="Baker S."/>
            <person name="Barry K."/>
            <person name="Bills G."/>
            <person name="Bluhm B."/>
            <person name="Cannon C."/>
            <person name="Castanera R."/>
            <person name="Culley D."/>
            <person name="Daum C."/>
            <person name="Ezra D."/>
            <person name="Gonzalez J."/>
            <person name="Henrissat B."/>
            <person name="Kuo A."/>
            <person name="Liang C."/>
            <person name="Lipzen A."/>
            <person name="Lutzoni F."/>
            <person name="Magnuson J."/>
            <person name="Mondo S."/>
            <person name="Nolan M."/>
            <person name="Ohm R."/>
            <person name="Pangilinan J."/>
            <person name="Park H.-J."/>
            <person name="Ramirez L."/>
            <person name="Alfaro M."/>
            <person name="Sun H."/>
            <person name="Tritt A."/>
            <person name="Yoshinaga Y."/>
            <person name="Zwiers L.-H."/>
            <person name="Turgeon B."/>
            <person name="Goodwin S."/>
            <person name="Spatafora J."/>
            <person name="Crous P."/>
            <person name="Grigoriev I."/>
        </authorList>
    </citation>
    <scope>NUCLEOTIDE SEQUENCE</scope>
    <source>
        <strain evidence="16">SCOH1-5</strain>
    </source>
</reference>
<name>A0A6A6F7S7_9PEZI</name>
<evidence type="ECO:0000256" key="4">
    <source>
        <dbReference type="ARBA" id="ARBA00022801"/>
    </source>
</evidence>
<evidence type="ECO:0000256" key="6">
    <source>
        <dbReference type="ARBA" id="ARBA00023295"/>
    </source>
</evidence>
<dbReference type="Proteomes" id="UP000799539">
    <property type="component" value="Unassembled WGS sequence"/>
</dbReference>
<dbReference type="EC" id="3.2.1.139" evidence="2 9"/>
<accession>A0A6A6F7S7</accession>
<dbReference type="GO" id="GO:0045493">
    <property type="term" value="P:xylan catabolic process"/>
    <property type="evidence" value="ECO:0007669"/>
    <property type="project" value="UniProtKB-KW"/>
</dbReference>
<proteinExistence type="inferred from homology"/>
<evidence type="ECO:0000259" key="15">
    <source>
        <dbReference type="Pfam" id="PF07488"/>
    </source>
</evidence>
<evidence type="ECO:0000313" key="16">
    <source>
        <dbReference type="EMBL" id="KAF2209460.1"/>
    </source>
</evidence>
<feature type="active site" description="Proton acceptor" evidence="10">
    <location>
        <position position="378"/>
    </location>
</feature>
<evidence type="ECO:0000256" key="12">
    <source>
        <dbReference type="SAM" id="SignalP"/>
    </source>
</evidence>
<dbReference type="Gene3D" id="3.20.20.80">
    <property type="entry name" value="Glycosidases"/>
    <property type="match status" value="1"/>
</dbReference>
<evidence type="ECO:0000256" key="10">
    <source>
        <dbReference type="PIRSR" id="PIRSR029900-1"/>
    </source>
</evidence>
<dbReference type="InterPro" id="IPR011099">
    <property type="entry name" value="Glyco_hydro_67_C"/>
</dbReference>
<evidence type="ECO:0000256" key="3">
    <source>
        <dbReference type="ARBA" id="ARBA00022651"/>
    </source>
</evidence>
<dbReference type="InterPro" id="IPR005154">
    <property type="entry name" value="Glyco_hydro_67_aGlcAse_N"/>
</dbReference>
<comment type="function">
    <text evidence="11">Alpha-glucuronidase involved in the hydrolysis of xylan, a major structural heterogeneous polysaccharide found in plant biomass representing the second most abundant polysaccharide in the biosphere, after cellulose. Releases 4-O-methylglucuronic acid from xylan.</text>
</comment>
<evidence type="ECO:0000259" key="13">
    <source>
        <dbReference type="Pfam" id="PF03648"/>
    </source>
</evidence>
<keyword evidence="5 11" id="KW-0119">Carbohydrate metabolism</keyword>
<dbReference type="GO" id="GO:0046559">
    <property type="term" value="F:alpha-glucuronidase activity"/>
    <property type="evidence" value="ECO:0007669"/>
    <property type="project" value="UniProtKB-EC"/>
</dbReference>
<evidence type="ECO:0000313" key="17">
    <source>
        <dbReference type="Proteomes" id="UP000799539"/>
    </source>
</evidence>
<dbReference type="CDD" id="cd02795">
    <property type="entry name" value="CBM6-CBM35-CBM36_like"/>
    <property type="match status" value="1"/>
</dbReference>
<dbReference type="AlphaFoldDB" id="A0A6A6F7S7"/>
<dbReference type="GO" id="GO:0005576">
    <property type="term" value="C:extracellular region"/>
    <property type="evidence" value="ECO:0007669"/>
    <property type="project" value="UniProtKB-SubCell"/>
</dbReference>
<feature type="domain" description="Glycosyl hydrolase family 67 catalytic" evidence="15">
    <location>
        <begin position="142"/>
        <end position="466"/>
    </location>
</feature>
<dbReference type="InterPro" id="IPR011100">
    <property type="entry name" value="Glyco_hydro_67_cat"/>
</dbReference>
<evidence type="ECO:0000256" key="1">
    <source>
        <dbReference type="ARBA" id="ARBA00008833"/>
    </source>
</evidence>
<dbReference type="PANTHER" id="PTHR39207:SF1">
    <property type="entry name" value="ALPHA-GLUCURONIDASE A"/>
    <property type="match status" value="1"/>
</dbReference>
<evidence type="ECO:0000256" key="2">
    <source>
        <dbReference type="ARBA" id="ARBA00012271"/>
    </source>
</evidence>